<sequence>MRHQCFRLLLAWLLGVEHLVAGLTAAWPTAWADILHPDKKDDKPSHEPFYAKGQPVSIASRAEIRCRYAFTDHKQTDKIYRVFLGHSIVPYPASAWCNVIKAAVRNRCWEGDNEQRIQWIQCDINGRDILWQTGTVATFQLEVADSRPECVEDAVRASVPGSEVDWMGKPDCYEAHGFEIEY</sequence>
<dbReference type="EMBL" id="JAAVMX010000003">
    <property type="protein sequence ID" value="KAF4511242.1"/>
    <property type="molecule type" value="Genomic_DNA"/>
</dbReference>
<feature type="chain" id="PRO_5034711878" description="C-type lectin domain-containing protein" evidence="1">
    <location>
        <begin position="23"/>
        <end position="182"/>
    </location>
</feature>
<keyword evidence="1" id="KW-0732">Signal</keyword>
<evidence type="ECO:0000313" key="3">
    <source>
        <dbReference type="Proteomes" id="UP000557566"/>
    </source>
</evidence>
<accession>A0A8H4PVL8</accession>
<reference evidence="2 3" key="1">
    <citation type="journal article" date="2020" name="Genome Biol. Evol.">
        <title>A new high-quality draft genome assembly of the Chinese cordyceps Ophiocordyceps sinensis.</title>
        <authorList>
            <person name="Shu R."/>
            <person name="Zhang J."/>
            <person name="Meng Q."/>
            <person name="Zhang H."/>
            <person name="Zhou G."/>
            <person name="Li M."/>
            <person name="Wu P."/>
            <person name="Zhao Y."/>
            <person name="Chen C."/>
            <person name="Qin Q."/>
        </authorList>
    </citation>
    <scope>NUCLEOTIDE SEQUENCE [LARGE SCALE GENOMIC DNA]</scope>
    <source>
        <strain evidence="2 3">IOZ07</strain>
    </source>
</reference>
<organism evidence="2 3">
    <name type="scientific">Ophiocordyceps sinensis</name>
    <dbReference type="NCBI Taxonomy" id="72228"/>
    <lineage>
        <taxon>Eukaryota</taxon>
        <taxon>Fungi</taxon>
        <taxon>Dikarya</taxon>
        <taxon>Ascomycota</taxon>
        <taxon>Pezizomycotina</taxon>
        <taxon>Sordariomycetes</taxon>
        <taxon>Hypocreomycetidae</taxon>
        <taxon>Hypocreales</taxon>
        <taxon>Ophiocordycipitaceae</taxon>
        <taxon>Ophiocordyceps</taxon>
    </lineage>
</organism>
<dbReference type="AlphaFoldDB" id="A0A8H4PVL8"/>
<name>A0A8H4PVL8_9HYPO</name>
<dbReference type="OrthoDB" id="4927579at2759"/>
<keyword evidence="3" id="KW-1185">Reference proteome</keyword>
<evidence type="ECO:0008006" key="4">
    <source>
        <dbReference type="Google" id="ProtNLM"/>
    </source>
</evidence>
<protein>
    <recommendedName>
        <fullName evidence="4">C-type lectin domain-containing protein</fullName>
    </recommendedName>
</protein>
<evidence type="ECO:0000313" key="2">
    <source>
        <dbReference type="EMBL" id="KAF4511242.1"/>
    </source>
</evidence>
<feature type="signal peptide" evidence="1">
    <location>
        <begin position="1"/>
        <end position="22"/>
    </location>
</feature>
<dbReference type="Proteomes" id="UP000557566">
    <property type="component" value="Unassembled WGS sequence"/>
</dbReference>
<proteinExistence type="predicted"/>
<gene>
    <name evidence="2" type="ORF">G6O67_003059</name>
</gene>
<comment type="caution">
    <text evidence="2">The sequence shown here is derived from an EMBL/GenBank/DDBJ whole genome shotgun (WGS) entry which is preliminary data.</text>
</comment>
<evidence type="ECO:0000256" key="1">
    <source>
        <dbReference type="SAM" id="SignalP"/>
    </source>
</evidence>